<evidence type="ECO:0000256" key="1">
    <source>
        <dbReference type="SAM" id="MobiDB-lite"/>
    </source>
</evidence>
<evidence type="ECO:0000313" key="2">
    <source>
        <dbReference type="EMBL" id="KAK6181458.1"/>
    </source>
</evidence>
<proteinExistence type="predicted"/>
<organism evidence="2 3">
    <name type="scientific">Patella caerulea</name>
    <name type="common">Rayed Mediterranean limpet</name>
    <dbReference type="NCBI Taxonomy" id="87958"/>
    <lineage>
        <taxon>Eukaryota</taxon>
        <taxon>Metazoa</taxon>
        <taxon>Spiralia</taxon>
        <taxon>Lophotrochozoa</taxon>
        <taxon>Mollusca</taxon>
        <taxon>Gastropoda</taxon>
        <taxon>Patellogastropoda</taxon>
        <taxon>Patelloidea</taxon>
        <taxon>Patellidae</taxon>
        <taxon>Patella</taxon>
    </lineage>
</organism>
<dbReference type="EMBL" id="JAZGQO010000007">
    <property type="protein sequence ID" value="KAK6181458.1"/>
    <property type="molecule type" value="Genomic_DNA"/>
</dbReference>
<dbReference type="Proteomes" id="UP001347796">
    <property type="component" value="Unassembled WGS sequence"/>
</dbReference>
<sequence length="724" mass="80442">MPHHACDHEENRTKVCLVCFKKGASTIQIKEGKVLCRVRQFYIENYDPQDGHMPSGICSRCRNLLLDIETGKQPMDCLPDTFDFSKVVSPSVATRNNPSPSLSCQCMICLVARSNPVTSKLGKRFSTSQTPTPGRPPTACTPDTLPSPRPIRVCKRCWQPVGRGVSHPSPCTASDARDNVIQRVQDVPRAAEILSSDVIRQKAGTSGTVTLATRGRDLTVEVGKTSKISKALFQNQPVPVLEVQKFQSTLGLSSKQTRTALAFFRTWKGRGAVETGAREKLSDSDRDLSEFYTLAEVELESSRKDEPQRVLRTVVYCKNLNGLIEYVLHSRDIDSDSDSVLIKVGIDGGGDFLKFCLNVIRLDDELDESGSPERKRFAGYSEGACAANFKDSGVKKLFIIAIVAEVKESYENVNKIVGLTQLDQLTFTPAFDLKLANVFLGLGPHSSLFPCPWCEIPKSDFSNPQRPVPLRTFGDIRRNAAAYKTAVQNHTGKKKLSAAPYKSCVEEPLMRQLSDDTLVLNILPVMELHVLLGVVNRLYDHLDTCLCVSEDCLVRAKNWSDKLSIHRPVMHGGEWNGNQCKHLLNNIPTLEDLLTNDGKANAQVHKVVKAFKDFNEVRVACFGRNQQSNYKDAISSFEISYKDLTIPMTSKVHAVTDHITQFLDAHGEGKHGLGVWSEQASETVHSDFQKLWLGGGYKRDLKHPDYGTKLLACVVTYCSRHIMS</sequence>
<protein>
    <submittedName>
        <fullName evidence="2">Uncharacterized protein</fullName>
    </submittedName>
</protein>
<accession>A0AAN8JV23</accession>
<dbReference type="PANTHER" id="PTHR31424:SF3">
    <property type="entry name" value="RING-TYPE DOMAIN-CONTAINING PROTEIN"/>
    <property type="match status" value="1"/>
</dbReference>
<name>A0AAN8JV23_PATCE</name>
<dbReference type="AlphaFoldDB" id="A0AAN8JV23"/>
<reference evidence="2 3" key="1">
    <citation type="submission" date="2024-01" db="EMBL/GenBank/DDBJ databases">
        <title>The genome of the rayed Mediterranean limpet Patella caerulea (Linnaeus, 1758).</title>
        <authorList>
            <person name="Anh-Thu Weber A."/>
            <person name="Halstead-Nussloch G."/>
        </authorList>
    </citation>
    <scope>NUCLEOTIDE SEQUENCE [LARGE SCALE GENOMIC DNA]</scope>
    <source>
        <strain evidence="2">AATW-2023a</strain>
        <tissue evidence="2">Whole specimen</tissue>
    </source>
</reference>
<gene>
    <name evidence="2" type="ORF">SNE40_009303</name>
</gene>
<feature type="region of interest" description="Disordered" evidence="1">
    <location>
        <begin position="124"/>
        <end position="145"/>
    </location>
</feature>
<dbReference type="PANTHER" id="PTHR31424">
    <property type="entry name" value="PROTEIN CBG23806"/>
    <property type="match status" value="1"/>
</dbReference>
<comment type="caution">
    <text evidence="2">The sequence shown here is derived from an EMBL/GenBank/DDBJ whole genome shotgun (WGS) entry which is preliminary data.</text>
</comment>
<keyword evidence="3" id="KW-1185">Reference proteome</keyword>
<evidence type="ECO:0000313" key="3">
    <source>
        <dbReference type="Proteomes" id="UP001347796"/>
    </source>
</evidence>